<evidence type="ECO:0000256" key="7">
    <source>
        <dbReference type="ARBA" id="ARBA00023137"/>
    </source>
</evidence>
<reference evidence="12 13" key="1">
    <citation type="submission" date="2019-05" db="EMBL/GenBank/DDBJ databases">
        <authorList>
            <person name="Zhang J.-Y."/>
            <person name="Feg X."/>
            <person name="Du Z.-J."/>
        </authorList>
    </citation>
    <scope>NUCLEOTIDE SEQUENCE [LARGE SCALE GENOMIC DNA]</scope>
    <source>
        <strain evidence="12 13">RZ26</strain>
    </source>
</reference>
<dbReference type="InterPro" id="IPR032807">
    <property type="entry name" value="GNVR"/>
</dbReference>
<comment type="similarity">
    <text evidence="1">Belongs to the CpsD/CapB family.</text>
</comment>
<gene>
    <name evidence="12" type="ORF">FEE95_01880</name>
</gene>
<dbReference type="Gene3D" id="3.40.50.300">
    <property type="entry name" value="P-loop containing nucleotide triphosphate hydrolases"/>
    <property type="match status" value="1"/>
</dbReference>
<dbReference type="EC" id="2.7.10.2" evidence="2"/>
<feature type="transmembrane region" description="Helical" evidence="9">
    <location>
        <begin position="29"/>
        <end position="48"/>
    </location>
</feature>
<accession>A0A5S3PTE5</accession>
<keyword evidence="3 12" id="KW-0808">Transferase</keyword>
<organism evidence="12 13">
    <name type="scientific">Maribacter algarum</name>
    <name type="common">ex Zhang et al. 2020</name>
    <dbReference type="NCBI Taxonomy" id="2578118"/>
    <lineage>
        <taxon>Bacteria</taxon>
        <taxon>Pseudomonadati</taxon>
        <taxon>Bacteroidota</taxon>
        <taxon>Flavobacteriia</taxon>
        <taxon>Flavobacteriales</taxon>
        <taxon>Flavobacteriaceae</taxon>
        <taxon>Maribacter</taxon>
    </lineage>
</organism>
<name>A0A5S3PTE5_9FLAO</name>
<dbReference type="Proteomes" id="UP000310314">
    <property type="component" value="Unassembled WGS sequence"/>
</dbReference>
<sequence>MDELKDSFDYFEKKDLFSLTDAFMKYFRYWPFFLGMTLLSLFIGFLYMRYASVTFLTMAKIKIIDDTKELDIAKDPSTLFWSDSKINMDNEIEILKSYRLLDQVVNDLDLDISYYYKGTFKTSEIWNQPFVVADHLLSEEAIEPLWFEVELKAEGFHITDDYDREYFVEYNNLGSSMTGLPFNIRPLEGIVLEEYEDVVYQVAIHPKKEAVMNLTNNLQVQPSNKKSEILTLWLVGESGQRSEDILNKTIEKFNEDGIRDRQLISKRTLDFLDERFLYLSGELDSIEAGKQGYKQANNLSYIEEDATSILRKKSVAEDEVFDLETQITLSNLLKSALVNEQSYSLLPSDVGLENSSINNLVSEFNELSLERSKLMTSVGTNHPTLQDMNAQLESAKQNILKTLNVFRRQLGSSLKKLDEQKDLANDMFSRLPEKEKMLRSIERQQSIKEKLFLLLLQKREEAAVNYAITAPSIKIVDYGLTQKKPVSPKKLITYPICLFLGLAIPFLVLYVRFTFDNKIHERKDLIQTNSEIPIIGEIPFFENDKRFLEVNDRSVLAESYRLLSANIIYHLGKVSEYANGKVILVTSSVKGEGKTLTALNLAFALTSLKKKILIVGGDLRNPKLQTFFDQSSELGLSHYLLYPEIDWKEPITANGLRNKYLQVCFTGKVPHNPSELLSGNAFGTFIENAKKEYDFVVIDTAPTMLVSDTLLIAPFADITLFVTRANYTKKKLLEFSKEIFAQNKLRNMVYLLNGVGHNDKEYNYGYEYGYGEVESFEVINKKNLIYGTLKKLYVKYISFGRKTFDKMKTIIFRKNS</sequence>
<evidence type="ECO:0000256" key="6">
    <source>
        <dbReference type="ARBA" id="ARBA00022840"/>
    </source>
</evidence>
<evidence type="ECO:0000259" key="10">
    <source>
        <dbReference type="Pfam" id="PF13614"/>
    </source>
</evidence>
<comment type="catalytic activity">
    <reaction evidence="8">
        <text>L-tyrosyl-[protein] + ATP = O-phospho-L-tyrosyl-[protein] + ADP + H(+)</text>
        <dbReference type="Rhea" id="RHEA:10596"/>
        <dbReference type="Rhea" id="RHEA-COMP:10136"/>
        <dbReference type="Rhea" id="RHEA-COMP:20101"/>
        <dbReference type="ChEBI" id="CHEBI:15378"/>
        <dbReference type="ChEBI" id="CHEBI:30616"/>
        <dbReference type="ChEBI" id="CHEBI:46858"/>
        <dbReference type="ChEBI" id="CHEBI:61978"/>
        <dbReference type="ChEBI" id="CHEBI:456216"/>
        <dbReference type="EC" id="2.7.10.2"/>
    </reaction>
</comment>
<dbReference type="Pfam" id="PF13614">
    <property type="entry name" value="AAA_31"/>
    <property type="match status" value="1"/>
</dbReference>
<dbReference type="RefSeq" id="WP_138656132.1">
    <property type="nucleotide sequence ID" value="NZ_VATY01000001.1"/>
</dbReference>
<evidence type="ECO:0000256" key="3">
    <source>
        <dbReference type="ARBA" id="ARBA00022679"/>
    </source>
</evidence>
<dbReference type="InterPro" id="IPR050445">
    <property type="entry name" value="Bact_polysacc_biosynth/exp"/>
</dbReference>
<dbReference type="GO" id="GO:0005524">
    <property type="term" value="F:ATP binding"/>
    <property type="evidence" value="ECO:0007669"/>
    <property type="project" value="UniProtKB-KW"/>
</dbReference>
<evidence type="ECO:0000256" key="2">
    <source>
        <dbReference type="ARBA" id="ARBA00011903"/>
    </source>
</evidence>
<evidence type="ECO:0000313" key="12">
    <source>
        <dbReference type="EMBL" id="TMM58200.1"/>
    </source>
</evidence>
<dbReference type="CDD" id="cd05387">
    <property type="entry name" value="BY-kinase"/>
    <property type="match status" value="1"/>
</dbReference>
<dbReference type="PANTHER" id="PTHR32309">
    <property type="entry name" value="TYROSINE-PROTEIN KINASE"/>
    <property type="match status" value="1"/>
</dbReference>
<keyword evidence="5 12" id="KW-0418">Kinase</keyword>
<dbReference type="Pfam" id="PF13807">
    <property type="entry name" value="GNVR"/>
    <property type="match status" value="1"/>
</dbReference>
<feature type="domain" description="Tyrosine-protein kinase G-rich" evidence="11">
    <location>
        <begin position="440"/>
        <end position="512"/>
    </location>
</feature>
<evidence type="ECO:0000256" key="8">
    <source>
        <dbReference type="ARBA" id="ARBA00051245"/>
    </source>
</evidence>
<evidence type="ECO:0000259" key="11">
    <source>
        <dbReference type="Pfam" id="PF13807"/>
    </source>
</evidence>
<dbReference type="EMBL" id="VATY01000001">
    <property type="protein sequence ID" value="TMM58200.1"/>
    <property type="molecule type" value="Genomic_DNA"/>
</dbReference>
<keyword evidence="7" id="KW-0829">Tyrosine-protein kinase</keyword>
<keyword evidence="9" id="KW-0812">Transmembrane</keyword>
<dbReference type="GO" id="GO:0004715">
    <property type="term" value="F:non-membrane spanning protein tyrosine kinase activity"/>
    <property type="evidence" value="ECO:0007669"/>
    <property type="project" value="UniProtKB-EC"/>
</dbReference>
<protein>
    <recommendedName>
        <fullName evidence="2">non-specific protein-tyrosine kinase</fullName>
        <ecNumber evidence="2">2.7.10.2</ecNumber>
    </recommendedName>
</protein>
<evidence type="ECO:0000256" key="4">
    <source>
        <dbReference type="ARBA" id="ARBA00022741"/>
    </source>
</evidence>
<comment type="caution">
    <text evidence="12">The sequence shown here is derived from an EMBL/GenBank/DDBJ whole genome shotgun (WGS) entry which is preliminary data.</text>
</comment>
<dbReference type="InterPro" id="IPR025669">
    <property type="entry name" value="AAA_dom"/>
</dbReference>
<dbReference type="GO" id="GO:0005886">
    <property type="term" value="C:plasma membrane"/>
    <property type="evidence" value="ECO:0007669"/>
    <property type="project" value="TreeGrafter"/>
</dbReference>
<dbReference type="InterPro" id="IPR005702">
    <property type="entry name" value="Wzc-like_C"/>
</dbReference>
<feature type="domain" description="AAA" evidence="10">
    <location>
        <begin position="581"/>
        <end position="706"/>
    </location>
</feature>
<feature type="transmembrane region" description="Helical" evidence="9">
    <location>
        <begin position="491"/>
        <end position="513"/>
    </location>
</feature>
<dbReference type="NCBIfam" id="TIGR01007">
    <property type="entry name" value="eps_fam"/>
    <property type="match status" value="1"/>
</dbReference>
<keyword evidence="9" id="KW-1133">Transmembrane helix</keyword>
<dbReference type="OrthoDB" id="9794577at2"/>
<keyword evidence="6" id="KW-0067">ATP-binding</keyword>
<proteinExistence type="inferred from homology"/>
<dbReference type="AlphaFoldDB" id="A0A5S3PTE5"/>
<dbReference type="PANTHER" id="PTHR32309:SF13">
    <property type="entry name" value="FERRIC ENTEROBACTIN TRANSPORT PROTEIN FEPE"/>
    <property type="match status" value="1"/>
</dbReference>
<keyword evidence="13" id="KW-1185">Reference proteome</keyword>
<keyword evidence="4" id="KW-0547">Nucleotide-binding</keyword>
<dbReference type="SUPFAM" id="SSF52540">
    <property type="entry name" value="P-loop containing nucleoside triphosphate hydrolases"/>
    <property type="match status" value="1"/>
</dbReference>
<dbReference type="InterPro" id="IPR027417">
    <property type="entry name" value="P-loop_NTPase"/>
</dbReference>
<keyword evidence="9" id="KW-0472">Membrane</keyword>
<evidence type="ECO:0000256" key="5">
    <source>
        <dbReference type="ARBA" id="ARBA00022777"/>
    </source>
</evidence>
<evidence type="ECO:0000256" key="9">
    <source>
        <dbReference type="SAM" id="Phobius"/>
    </source>
</evidence>
<evidence type="ECO:0000256" key="1">
    <source>
        <dbReference type="ARBA" id="ARBA00007316"/>
    </source>
</evidence>
<evidence type="ECO:0000313" key="13">
    <source>
        <dbReference type="Proteomes" id="UP000310314"/>
    </source>
</evidence>